<reference evidence="2 3" key="1">
    <citation type="submission" date="2018-03" db="EMBL/GenBank/DDBJ databases">
        <authorList>
            <person name="Keele B.F."/>
        </authorList>
    </citation>
    <scope>NUCLEOTIDE SEQUENCE [LARGE SCALE GENOMIC DNA]</scope>
    <source>
        <strain evidence="2 3">CECT 8599</strain>
    </source>
</reference>
<organism evidence="2 3">
    <name type="scientific">Ascidiaceihabitans donghaensis</name>
    <dbReference type="NCBI Taxonomy" id="1510460"/>
    <lineage>
        <taxon>Bacteria</taxon>
        <taxon>Pseudomonadati</taxon>
        <taxon>Pseudomonadota</taxon>
        <taxon>Alphaproteobacteria</taxon>
        <taxon>Rhodobacterales</taxon>
        <taxon>Paracoccaceae</taxon>
        <taxon>Ascidiaceihabitans</taxon>
    </lineage>
</organism>
<dbReference type="Proteomes" id="UP000244880">
    <property type="component" value="Unassembled WGS sequence"/>
</dbReference>
<evidence type="ECO:0000313" key="2">
    <source>
        <dbReference type="EMBL" id="SPH22909.1"/>
    </source>
</evidence>
<sequence length="59" mass="6366">MMRIFIAAGAILGGVAAFQFSEVIGMAFAIPLIKGIVIGALVGFVVWLVLRVFLETQLW</sequence>
<keyword evidence="1" id="KW-0472">Membrane</keyword>
<name>A0A2R8BIU1_9RHOB</name>
<gene>
    <name evidence="2" type="ORF">ASD8599_03656</name>
</gene>
<dbReference type="AlphaFoldDB" id="A0A2R8BIU1"/>
<feature type="transmembrane region" description="Helical" evidence="1">
    <location>
        <begin position="27"/>
        <end position="50"/>
    </location>
</feature>
<evidence type="ECO:0000313" key="3">
    <source>
        <dbReference type="Proteomes" id="UP000244880"/>
    </source>
</evidence>
<dbReference type="RefSeq" id="WP_108829799.1">
    <property type="nucleotide sequence ID" value="NZ_OMOR01000001.1"/>
</dbReference>
<proteinExistence type="predicted"/>
<keyword evidence="1" id="KW-1133">Transmembrane helix</keyword>
<keyword evidence="1" id="KW-0812">Transmembrane</keyword>
<protein>
    <submittedName>
        <fullName evidence="2">Uncharacterized protein</fullName>
    </submittedName>
</protein>
<evidence type="ECO:0000256" key="1">
    <source>
        <dbReference type="SAM" id="Phobius"/>
    </source>
</evidence>
<dbReference type="EMBL" id="OMOR01000001">
    <property type="protein sequence ID" value="SPH22909.1"/>
    <property type="molecule type" value="Genomic_DNA"/>
</dbReference>
<accession>A0A2R8BIU1</accession>
<keyword evidence="3" id="KW-1185">Reference proteome</keyword>